<organism evidence="7 8">
    <name type="scientific">Glaciecola punicea ACAM 611</name>
    <dbReference type="NCBI Taxonomy" id="1121923"/>
    <lineage>
        <taxon>Bacteria</taxon>
        <taxon>Pseudomonadati</taxon>
        <taxon>Pseudomonadota</taxon>
        <taxon>Gammaproteobacteria</taxon>
        <taxon>Alteromonadales</taxon>
        <taxon>Alteromonadaceae</taxon>
        <taxon>Glaciecola</taxon>
    </lineage>
</organism>
<name>H5TCC4_9ALTE</name>
<dbReference type="OrthoDB" id="5292475at2"/>
<dbReference type="AlphaFoldDB" id="H5TCC4"/>
<reference evidence="7 8" key="1">
    <citation type="journal article" date="2012" name="J. Bacteriol.">
        <title>Genome sequence of proteorhodopsin-containing sea ice bacterium Glaciecola punicea ACAM 611T.</title>
        <authorList>
            <person name="Qin Q.-L."/>
            <person name="Xie B.-B."/>
            <person name="Shu Y.-L."/>
            <person name="Rong J.-C."/>
            <person name="Zhao D.-L."/>
            <person name="Zhang X.-Y."/>
            <person name="Chen X.-L."/>
            <person name="Zhou B.-C."/>
            <person name="Zhanga Y.-Z."/>
        </authorList>
    </citation>
    <scope>NUCLEOTIDE SEQUENCE [LARGE SCALE GENOMIC DNA]</scope>
    <source>
        <strain evidence="7 8">ACAM 611</strain>
    </source>
</reference>
<dbReference type="InterPro" id="IPR003439">
    <property type="entry name" value="ABC_transporter-like_ATP-bd"/>
</dbReference>
<dbReference type="Gene3D" id="3.40.50.300">
    <property type="entry name" value="P-loop containing nucleotide triphosphate hydrolases"/>
    <property type="match status" value="1"/>
</dbReference>
<dbReference type="InterPro" id="IPR003593">
    <property type="entry name" value="AAA+_ATPase"/>
</dbReference>
<dbReference type="SMART" id="SM00382">
    <property type="entry name" value="AAA"/>
    <property type="match status" value="1"/>
</dbReference>
<dbReference type="GO" id="GO:0005524">
    <property type="term" value="F:ATP binding"/>
    <property type="evidence" value="ECO:0007669"/>
    <property type="project" value="UniProtKB-KW"/>
</dbReference>
<dbReference type="InterPro" id="IPR027417">
    <property type="entry name" value="P-loop_NTPase"/>
</dbReference>
<dbReference type="PROSITE" id="PS00211">
    <property type="entry name" value="ABC_TRANSPORTER_1"/>
    <property type="match status" value="1"/>
</dbReference>
<dbReference type="EMBL" id="BAET01000019">
    <property type="protein sequence ID" value="GAB55951.1"/>
    <property type="molecule type" value="Genomic_DNA"/>
</dbReference>
<keyword evidence="8" id="KW-1185">Reference proteome</keyword>
<keyword evidence="1" id="KW-0813">Transport</keyword>
<dbReference type="PANTHER" id="PTHR42794:SF1">
    <property type="entry name" value="HEMIN IMPORT ATP-BINDING PROTEIN HMUV"/>
    <property type="match status" value="1"/>
</dbReference>
<dbReference type="SUPFAM" id="SSF52540">
    <property type="entry name" value="P-loop containing nucleoside triphosphate hydrolases"/>
    <property type="match status" value="1"/>
</dbReference>
<dbReference type="RefSeq" id="WP_006005575.1">
    <property type="nucleotide sequence ID" value="NZ_BAET01000019.1"/>
</dbReference>
<keyword evidence="3 7" id="KW-0067">ATP-binding</keyword>
<keyword evidence="2" id="KW-0547">Nucleotide-binding</keyword>
<evidence type="ECO:0000313" key="7">
    <source>
        <dbReference type="EMBL" id="GAB55951.1"/>
    </source>
</evidence>
<evidence type="ECO:0000256" key="5">
    <source>
        <dbReference type="ARBA" id="ARBA00037066"/>
    </source>
</evidence>
<accession>H5TCC4</accession>
<sequence>MFNLSAVTVVAGQKTLLNDVSLVFESNSITAILGANGAGKSTLFKSLLGEYPLDKGIIKFDGLSLDEHLLKDLSKKRAYIAQAKAGFFSMLVYEYLQLARLQYNETDEQSQNIVLELSEQFHVTHLLMRDVTQLSGGELQLIEFVRAYLQLYESDNMHNKCLLLDEPASALDIKQTRLLYGHLKTFQRAGGCIIIIDHDINAVANLATNLVYIRLGEVLATGASSELFTKVHIDDCFDTSGQIIVHKANSLHENKMYHV</sequence>
<protein>
    <submittedName>
        <fullName evidence="7">Iron complex transport system ATP-binding protein</fullName>
        <ecNumber evidence="7">3.6.3.34</ecNumber>
    </submittedName>
</protein>
<comment type="function">
    <text evidence="5">Part of the ABC transporter complex HmuTUV involved in hemin import. Responsible for energy coupling to the transport system.</text>
</comment>
<dbReference type="PROSITE" id="PS50893">
    <property type="entry name" value="ABC_TRANSPORTER_2"/>
    <property type="match status" value="1"/>
</dbReference>
<dbReference type="GO" id="GO:0016887">
    <property type="term" value="F:ATP hydrolysis activity"/>
    <property type="evidence" value="ECO:0007669"/>
    <property type="project" value="InterPro"/>
</dbReference>
<dbReference type="PANTHER" id="PTHR42794">
    <property type="entry name" value="HEMIN IMPORT ATP-BINDING PROTEIN HMUV"/>
    <property type="match status" value="1"/>
</dbReference>
<keyword evidence="7" id="KW-0378">Hydrolase</keyword>
<dbReference type="EC" id="3.6.3.34" evidence="7"/>
<evidence type="ECO:0000256" key="1">
    <source>
        <dbReference type="ARBA" id="ARBA00022448"/>
    </source>
</evidence>
<evidence type="ECO:0000313" key="8">
    <source>
        <dbReference type="Proteomes" id="UP000053586"/>
    </source>
</evidence>
<dbReference type="Proteomes" id="UP000053586">
    <property type="component" value="Unassembled WGS sequence"/>
</dbReference>
<evidence type="ECO:0000256" key="2">
    <source>
        <dbReference type="ARBA" id="ARBA00022741"/>
    </source>
</evidence>
<dbReference type="Pfam" id="PF00005">
    <property type="entry name" value="ABC_tran"/>
    <property type="match status" value="1"/>
</dbReference>
<dbReference type="eggNOG" id="COG1120">
    <property type="taxonomic scope" value="Bacteria"/>
</dbReference>
<evidence type="ECO:0000256" key="4">
    <source>
        <dbReference type="ARBA" id="ARBA00022967"/>
    </source>
</evidence>
<dbReference type="InterPro" id="IPR017871">
    <property type="entry name" value="ABC_transporter-like_CS"/>
</dbReference>
<reference evidence="7 8" key="2">
    <citation type="journal article" date="2017" name="Antonie Van Leeuwenhoek">
        <title>Rhizobium rhizosphaerae sp. nov., a novel species isolated from rice rhizosphere.</title>
        <authorList>
            <person name="Zhao J.J."/>
            <person name="Zhang J."/>
            <person name="Zhang R.J."/>
            <person name="Zhang C.W."/>
            <person name="Yin H.Q."/>
            <person name="Zhang X.X."/>
        </authorList>
    </citation>
    <scope>NUCLEOTIDE SEQUENCE [LARGE SCALE GENOMIC DNA]</scope>
    <source>
        <strain evidence="7 8">ACAM 611</strain>
    </source>
</reference>
<comment type="caution">
    <text evidence="7">The sequence shown here is derived from an EMBL/GenBank/DDBJ whole genome shotgun (WGS) entry which is preliminary data.</text>
</comment>
<feature type="domain" description="ABC transporter" evidence="6">
    <location>
        <begin position="2"/>
        <end position="240"/>
    </location>
</feature>
<evidence type="ECO:0000256" key="3">
    <source>
        <dbReference type="ARBA" id="ARBA00022840"/>
    </source>
</evidence>
<evidence type="ECO:0000259" key="6">
    <source>
        <dbReference type="PROSITE" id="PS50893"/>
    </source>
</evidence>
<keyword evidence="4" id="KW-1278">Translocase</keyword>
<gene>
    <name evidence="7" type="ORF">GPUN_1835</name>
</gene>
<proteinExistence type="predicted"/>
<dbReference type="STRING" id="56804.BAE46_06770"/>